<dbReference type="Pfam" id="PF13439">
    <property type="entry name" value="Glyco_transf_4"/>
    <property type="match status" value="1"/>
</dbReference>
<evidence type="ECO:0000256" key="4">
    <source>
        <dbReference type="SAM" id="MobiDB-lite"/>
    </source>
</evidence>
<comment type="caution">
    <text evidence="7">The sequence shown here is derived from an EMBL/GenBank/DDBJ whole genome shotgun (WGS) entry which is preliminary data.</text>
</comment>
<gene>
    <name evidence="7" type="ORF">GCM10017591_01280</name>
</gene>
<dbReference type="GO" id="GO:1901137">
    <property type="term" value="P:carbohydrate derivative biosynthetic process"/>
    <property type="evidence" value="ECO:0007669"/>
    <property type="project" value="UniProtKB-ARBA"/>
</dbReference>
<proteinExistence type="predicted"/>
<keyword evidence="2" id="KW-0328">Glycosyltransferase</keyword>
<dbReference type="Proteomes" id="UP001142291">
    <property type="component" value="Unassembled WGS sequence"/>
</dbReference>
<name>A0A9W6M4U1_9MICO</name>
<dbReference type="Pfam" id="PF00534">
    <property type="entry name" value="Glycos_transf_1"/>
    <property type="match status" value="1"/>
</dbReference>
<keyword evidence="8" id="KW-1185">Reference proteome</keyword>
<dbReference type="GO" id="GO:0016757">
    <property type="term" value="F:glycosyltransferase activity"/>
    <property type="evidence" value="ECO:0007669"/>
    <property type="project" value="UniProtKB-KW"/>
</dbReference>
<evidence type="ECO:0000259" key="6">
    <source>
        <dbReference type="Pfam" id="PF13439"/>
    </source>
</evidence>
<dbReference type="PANTHER" id="PTHR45947">
    <property type="entry name" value="SULFOQUINOVOSYL TRANSFERASE SQD2"/>
    <property type="match status" value="1"/>
</dbReference>
<evidence type="ECO:0000256" key="2">
    <source>
        <dbReference type="ARBA" id="ARBA00022676"/>
    </source>
</evidence>
<dbReference type="SUPFAM" id="SSF53756">
    <property type="entry name" value="UDP-Glycosyltransferase/glycogen phosphorylase"/>
    <property type="match status" value="1"/>
</dbReference>
<evidence type="ECO:0000313" key="8">
    <source>
        <dbReference type="Proteomes" id="UP001142291"/>
    </source>
</evidence>
<dbReference type="AlphaFoldDB" id="A0A9W6M4U1"/>
<sequence>MPSGKLTGTAGAPVGDAAESKQPPPVTPTAIPPAHPEGEPRATREPLTIVIAADTFAPDVNGAARFAERLAAGLAGRGHHVHVVTPSVGHRNHGVFTENIEGQDITVHRLPGVRWPPHDWLRFVWPWRSKHYARKVLDAVQPDVVHSQSHIVIGRGLTRIAHQRGIPVIATNHVMAENIIDFTTLPPVLDKIVVKLAWDDAKRTFDMSRAVTTPTRKAAEFLEDTIDITGVIPISCGIDKRNYTPDLTPREHHRVLFVGRLTTEKHVEVTLAAIAKLAPELPNITFDIVGGGDQRRNLEQTAQRLGVSDRVTFHGRVDEQQLRASYGTADVFAIASIAELQSIATMEAMASGLPIVAANAVALPHLVQDGVNGYLFEPGDVDDLADKLRRVLTASPEEYLRMQQASLDGVEIHDIEKTLDTFEKLYRGEPLS</sequence>
<evidence type="ECO:0000256" key="3">
    <source>
        <dbReference type="ARBA" id="ARBA00022679"/>
    </source>
</evidence>
<reference evidence="7" key="1">
    <citation type="journal article" date="2014" name="Int. J. Syst. Evol. Microbiol.">
        <title>Complete genome sequence of Corynebacterium casei LMG S-19264T (=DSM 44701T), isolated from a smear-ripened cheese.</title>
        <authorList>
            <consortium name="US DOE Joint Genome Institute (JGI-PGF)"/>
            <person name="Walter F."/>
            <person name="Albersmeier A."/>
            <person name="Kalinowski J."/>
            <person name="Ruckert C."/>
        </authorList>
    </citation>
    <scope>NUCLEOTIDE SEQUENCE</scope>
    <source>
        <strain evidence="7">VKM Ac-1940</strain>
    </source>
</reference>
<organism evidence="7 8">
    <name type="scientific">Microbacterium dextranolyticum</name>
    <dbReference type="NCBI Taxonomy" id="36806"/>
    <lineage>
        <taxon>Bacteria</taxon>
        <taxon>Bacillati</taxon>
        <taxon>Actinomycetota</taxon>
        <taxon>Actinomycetes</taxon>
        <taxon>Micrococcales</taxon>
        <taxon>Microbacteriaceae</taxon>
        <taxon>Microbacterium</taxon>
    </lineage>
</organism>
<dbReference type="PANTHER" id="PTHR45947:SF3">
    <property type="entry name" value="SULFOQUINOVOSYL TRANSFERASE SQD2"/>
    <property type="match status" value="1"/>
</dbReference>
<dbReference type="EMBL" id="BSER01000001">
    <property type="protein sequence ID" value="GLJ94067.1"/>
    <property type="molecule type" value="Genomic_DNA"/>
</dbReference>
<accession>A0A9W6M4U1</accession>
<evidence type="ECO:0000313" key="7">
    <source>
        <dbReference type="EMBL" id="GLJ94067.1"/>
    </source>
</evidence>
<feature type="compositionally biased region" description="Pro residues" evidence="4">
    <location>
        <begin position="22"/>
        <end position="35"/>
    </location>
</feature>
<evidence type="ECO:0000259" key="5">
    <source>
        <dbReference type="Pfam" id="PF00534"/>
    </source>
</evidence>
<keyword evidence="3" id="KW-0808">Transferase</keyword>
<dbReference type="InterPro" id="IPR028098">
    <property type="entry name" value="Glyco_trans_4-like_N"/>
</dbReference>
<feature type="region of interest" description="Disordered" evidence="4">
    <location>
        <begin position="1"/>
        <end position="41"/>
    </location>
</feature>
<dbReference type="InterPro" id="IPR001296">
    <property type="entry name" value="Glyco_trans_1"/>
</dbReference>
<reference evidence="7" key="2">
    <citation type="submission" date="2023-01" db="EMBL/GenBank/DDBJ databases">
        <authorList>
            <person name="Sun Q."/>
            <person name="Evtushenko L."/>
        </authorList>
    </citation>
    <scope>NUCLEOTIDE SEQUENCE</scope>
    <source>
        <strain evidence="7">VKM Ac-1940</strain>
    </source>
</reference>
<evidence type="ECO:0000256" key="1">
    <source>
        <dbReference type="ARBA" id="ARBA00021292"/>
    </source>
</evidence>
<dbReference type="Gene3D" id="3.40.50.2000">
    <property type="entry name" value="Glycogen Phosphorylase B"/>
    <property type="match status" value="2"/>
</dbReference>
<feature type="domain" description="Glycosyltransferase subfamily 4-like N-terminal" evidence="6">
    <location>
        <begin position="60"/>
        <end position="239"/>
    </location>
</feature>
<feature type="domain" description="Glycosyl transferase family 1" evidence="5">
    <location>
        <begin position="252"/>
        <end position="404"/>
    </location>
</feature>
<dbReference type="InterPro" id="IPR050194">
    <property type="entry name" value="Glycosyltransferase_grp1"/>
</dbReference>
<protein>
    <recommendedName>
        <fullName evidence="1">D-inositol 3-phosphate glycosyltransferase</fullName>
    </recommendedName>
</protein>